<accession>D7BHF7</accession>
<keyword evidence="6" id="KW-0732">Signal</keyword>
<dbReference type="GO" id="GO:0020037">
    <property type="term" value="F:heme binding"/>
    <property type="evidence" value="ECO:0007669"/>
    <property type="project" value="InterPro"/>
</dbReference>
<sequence length="274" mass="28536">MKRLRIVLAAAGLLGLAWAADGQQLYQQNCAGCHGQTAQGVPGAFPPLAKNPRVADEVYVLKVIREGLKGLLEVNGQQFNGAMPPIGQVSDADAKAIAAYLKGLAGGSAQAEPATPAPAPAPRPALAPTPDAAQAALGRAFFTGQKAFANGGVPCMACHSAGDLGPMGGGSLGKDLTDLYARLGEAGIQGVLSSIAFPVMREAYKGKVLTPEEIRALTAYFAEVAKEPARAAWVDSGRLLYAGIFGALALFGGMYLLWLNRRVSLAERIRRRRA</sequence>
<feature type="chain" id="PRO_5003093018" evidence="6">
    <location>
        <begin position="20"/>
        <end position="274"/>
    </location>
</feature>
<dbReference type="PANTHER" id="PTHR35008:SF4">
    <property type="entry name" value="BLL4482 PROTEIN"/>
    <property type="match status" value="1"/>
</dbReference>
<keyword evidence="3 4" id="KW-0408">Iron</keyword>
<evidence type="ECO:0000256" key="1">
    <source>
        <dbReference type="ARBA" id="ARBA00022617"/>
    </source>
</evidence>
<dbReference type="RefSeq" id="WP_013156802.1">
    <property type="nucleotide sequence ID" value="NC_014212.1"/>
</dbReference>
<dbReference type="Pfam" id="PF13442">
    <property type="entry name" value="Cytochrome_CBB3"/>
    <property type="match status" value="1"/>
</dbReference>
<keyword evidence="5" id="KW-0472">Membrane</keyword>
<dbReference type="EMBL" id="CP002042">
    <property type="protein sequence ID" value="ADH62195.1"/>
    <property type="molecule type" value="Genomic_DNA"/>
</dbReference>
<keyword evidence="5" id="KW-0812">Transmembrane</keyword>
<dbReference type="PANTHER" id="PTHR35008">
    <property type="entry name" value="BLL4482 PROTEIN-RELATED"/>
    <property type="match status" value="1"/>
</dbReference>
<evidence type="ECO:0000256" key="2">
    <source>
        <dbReference type="ARBA" id="ARBA00022723"/>
    </source>
</evidence>
<dbReference type="AlphaFoldDB" id="D7BHF7"/>
<dbReference type="GO" id="GO:0046872">
    <property type="term" value="F:metal ion binding"/>
    <property type="evidence" value="ECO:0007669"/>
    <property type="project" value="UniProtKB-KW"/>
</dbReference>
<dbReference type="SUPFAM" id="SSF46626">
    <property type="entry name" value="Cytochrome c"/>
    <property type="match status" value="2"/>
</dbReference>
<dbReference type="InterPro" id="IPR051459">
    <property type="entry name" value="Cytochrome_c-type_DH"/>
</dbReference>
<dbReference type="Proteomes" id="UP000001916">
    <property type="component" value="Chromosome"/>
</dbReference>
<keyword evidence="5" id="KW-1133">Transmembrane helix</keyword>
<dbReference type="Gene3D" id="1.10.760.10">
    <property type="entry name" value="Cytochrome c-like domain"/>
    <property type="match status" value="2"/>
</dbReference>
<evidence type="ECO:0000259" key="7">
    <source>
        <dbReference type="PROSITE" id="PS51007"/>
    </source>
</evidence>
<dbReference type="KEGG" id="msv:Mesil_0251"/>
<protein>
    <submittedName>
        <fullName evidence="8">Cytochrome c class I</fullName>
    </submittedName>
</protein>
<feature type="transmembrane region" description="Helical" evidence="5">
    <location>
        <begin position="239"/>
        <end position="259"/>
    </location>
</feature>
<dbReference type="OrthoDB" id="5296507at2"/>
<keyword evidence="2 4" id="KW-0479">Metal-binding</keyword>
<dbReference type="PROSITE" id="PS51007">
    <property type="entry name" value="CYTC"/>
    <property type="match status" value="2"/>
</dbReference>
<proteinExistence type="predicted"/>
<feature type="domain" description="Cytochrome c" evidence="7">
    <location>
        <begin position="17"/>
        <end position="105"/>
    </location>
</feature>
<gene>
    <name evidence="8" type="ordered locus">Mesil_0251</name>
</gene>
<feature type="domain" description="Cytochrome c" evidence="7">
    <location>
        <begin position="133"/>
        <end position="225"/>
    </location>
</feature>
<dbReference type="eggNOG" id="COG2010">
    <property type="taxonomic scope" value="Bacteria"/>
</dbReference>
<keyword evidence="1 4" id="KW-0349">Heme</keyword>
<evidence type="ECO:0000256" key="6">
    <source>
        <dbReference type="SAM" id="SignalP"/>
    </source>
</evidence>
<evidence type="ECO:0000256" key="4">
    <source>
        <dbReference type="PROSITE-ProRule" id="PRU00433"/>
    </source>
</evidence>
<evidence type="ECO:0000256" key="3">
    <source>
        <dbReference type="ARBA" id="ARBA00023004"/>
    </source>
</evidence>
<keyword evidence="9" id="KW-1185">Reference proteome</keyword>
<organism evidence="8 9">
    <name type="scientific">Allomeiothermus silvanus (strain ATCC 700542 / DSM 9946 / NBRC 106475 / NCIMB 13440 / VI-R2)</name>
    <name type="common">Thermus silvanus</name>
    <dbReference type="NCBI Taxonomy" id="526227"/>
    <lineage>
        <taxon>Bacteria</taxon>
        <taxon>Thermotogati</taxon>
        <taxon>Deinococcota</taxon>
        <taxon>Deinococci</taxon>
        <taxon>Thermales</taxon>
        <taxon>Thermaceae</taxon>
        <taxon>Allomeiothermus</taxon>
    </lineage>
</organism>
<reference evidence="8 9" key="1">
    <citation type="journal article" date="2010" name="Stand. Genomic Sci.">
        <title>Complete genome sequence of Meiothermus silvanus type strain (VI-R2).</title>
        <authorList>
            <person name="Sikorski J."/>
            <person name="Tindall B.J."/>
            <person name="Lowry S."/>
            <person name="Lucas S."/>
            <person name="Nolan M."/>
            <person name="Copeland A."/>
            <person name="Glavina Del Rio T."/>
            <person name="Tice H."/>
            <person name="Cheng J.F."/>
            <person name="Han C."/>
            <person name="Pitluck S."/>
            <person name="Liolios K."/>
            <person name="Ivanova N."/>
            <person name="Mavromatis K."/>
            <person name="Mikhailova N."/>
            <person name="Pati A."/>
            <person name="Goodwin L."/>
            <person name="Chen A."/>
            <person name="Palaniappan K."/>
            <person name="Land M."/>
            <person name="Hauser L."/>
            <person name="Chang Y.J."/>
            <person name="Jeffries C.D."/>
            <person name="Rohde M."/>
            <person name="Goker M."/>
            <person name="Woyke T."/>
            <person name="Bristow J."/>
            <person name="Eisen J.A."/>
            <person name="Markowitz V."/>
            <person name="Hugenholtz P."/>
            <person name="Kyrpides N.C."/>
            <person name="Klenk H.P."/>
            <person name="Lapidus A."/>
        </authorList>
    </citation>
    <scope>NUCLEOTIDE SEQUENCE [LARGE SCALE GENOMIC DNA]</scope>
    <source>
        <strain evidence="9">ATCC 700542 / DSM 9946 / VI-R2</strain>
    </source>
</reference>
<name>D7BHF7_ALLS1</name>
<dbReference type="HOGENOM" id="CLU_1048900_0_0_0"/>
<dbReference type="InterPro" id="IPR009056">
    <property type="entry name" value="Cyt_c-like_dom"/>
</dbReference>
<dbReference type="STRING" id="526227.Mesil_0251"/>
<evidence type="ECO:0000313" key="8">
    <source>
        <dbReference type="EMBL" id="ADH62195.1"/>
    </source>
</evidence>
<dbReference type="GO" id="GO:0009055">
    <property type="term" value="F:electron transfer activity"/>
    <property type="evidence" value="ECO:0007669"/>
    <property type="project" value="InterPro"/>
</dbReference>
<evidence type="ECO:0000256" key="5">
    <source>
        <dbReference type="SAM" id="Phobius"/>
    </source>
</evidence>
<feature type="signal peptide" evidence="6">
    <location>
        <begin position="1"/>
        <end position="19"/>
    </location>
</feature>
<dbReference type="InterPro" id="IPR036909">
    <property type="entry name" value="Cyt_c-like_dom_sf"/>
</dbReference>
<evidence type="ECO:0000313" key="9">
    <source>
        <dbReference type="Proteomes" id="UP000001916"/>
    </source>
</evidence>